<keyword evidence="9" id="KW-1185">Reference proteome</keyword>
<feature type="transmembrane region" description="Helical" evidence="5">
    <location>
        <begin position="156"/>
        <end position="174"/>
    </location>
</feature>
<keyword evidence="3 5" id="KW-1133">Transmembrane helix</keyword>
<evidence type="ECO:0000259" key="7">
    <source>
        <dbReference type="PROSITE" id="PS50850"/>
    </source>
</evidence>
<comment type="subcellular location">
    <subcellularLocation>
        <location evidence="1">Cell membrane</location>
        <topology evidence="1">Multi-pass membrane protein</topology>
    </subcellularLocation>
</comment>
<keyword evidence="2 5" id="KW-0812">Transmembrane</keyword>
<dbReference type="InterPro" id="IPR020846">
    <property type="entry name" value="MFS_dom"/>
</dbReference>
<evidence type="ECO:0000256" key="4">
    <source>
        <dbReference type="ARBA" id="ARBA00023136"/>
    </source>
</evidence>
<protein>
    <submittedName>
        <fullName evidence="8">Putative MFS family arabinose efflux permease</fullName>
    </submittedName>
</protein>
<feature type="transmembrane region" description="Helical" evidence="5">
    <location>
        <begin position="287"/>
        <end position="308"/>
    </location>
</feature>
<dbReference type="AlphaFoldDB" id="A0A561UCQ7"/>
<proteinExistence type="predicted"/>
<organism evidence="8 9">
    <name type="scientific">Kitasatospora viridis</name>
    <dbReference type="NCBI Taxonomy" id="281105"/>
    <lineage>
        <taxon>Bacteria</taxon>
        <taxon>Bacillati</taxon>
        <taxon>Actinomycetota</taxon>
        <taxon>Actinomycetes</taxon>
        <taxon>Kitasatosporales</taxon>
        <taxon>Streptomycetaceae</taxon>
        <taxon>Kitasatospora</taxon>
    </lineage>
</organism>
<feature type="chain" id="PRO_5038382121" evidence="6">
    <location>
        <begin position="20"/>
        <end position="397"/>
    </location>
</feature>
<reference evidence="8 9" key="1">
    <citation type="submission" date="2019-06" db="EMBL/GenBank/DDBJ databases">
        <title>Sequencing the genomes of 1000 actinobacteria strains.</title>
        <authorList>
            <person name="Klenk H.-P."/>
        </authorList>
    </citation>
    <scope>NUCLEOTIDE SEQUENCE [LARGE SCALE GENOMIC DNA]</scope>
    <source>
        <strain evidence="8 9">DSM 44826</strain>
    </source>
</reference>
<feature type="transmembrane region" description="Helical" evidence="5">
    <location>
        <begin position="353"/>
        <end position="371"/>
    </location>
</feature>
<dbReference type="Proteomes" id="UP000317940">
    <property type="component" value="Unassembled WGS sequence"/>
</dbReference>
<evidence type="ECO:0000313" key="8">
    <source>
        <dbReference type="EMBL" id="TWF97140.1"/>
    </source>
</evidence>
<feature type="transmembrane region" description="Helical" evidence="5">
    <location>
        <begin position="125"/>
        <end position="144"/>
    </location>
</feature>
<dbReference type="EMBL" id="VIWT01000001">
    <property type="protein sequence ID" value="TWF97140.1"/>
    <property type="molecule type" value="Genomic_DNA"/>
</dbReference>
<dbReference type="PANTHER" id="PTHR23531:SF1">
    <property type="entry name" value="QUINOLENE RESISTANCE PROTEIN NORA"/>
    <property type="match status" value="1"/>
</dbReference>
<evidence type="ECO:0000256" key="2">
    <source>
        <dbReference type="ARBA" id="ARBA00022692"/>
    </source>
</evidence>
<dbReference type="GO" id="GO:0005886">
    <property type="term" value="C:plasma membrane"/>
    <property type="evidence" value="ECO:0007669"/>
    <property type="project" value="UniProtKB-SubCell"/>
</dbReference>
<dbReference type="InterPro" id="IPR052714">
    <property type="entry name" value="MFS_Exporter"/>
</dbReference>
<accession>A0A561UCQ7</accession>
<keyword evidence="6" id="KW-0732">Signal</keyword>
<dbReference type="InterPro" id="IPR036259">
    <property type="entry name" value="MFS_trans_sf"/>
</dbReference>
<dbReference type="SUPFAM" id="SSF103473">
    <property type="entry name" value="MFS general substrate transporter"/>
    <property type="match status" value="1"/>
</dbReference>
<evidence type="ECO:0000256" key="5">
    <source>
        <dbReference type="SAM" id="Phobius"/>
    </source>
</evidence>
<gene>
    <name evidence="8" type="ORF">FHX73_11915</name>
</gene>
<evidence type="ECO:0000256" key="1">
    <source>
        <dbReference type="ARBA" id="ARBA00004651"/>
    </source>
</evidence>
<evidence type="ECO:0000256" key="6">
    <source>
        <dbReference type="SAM" id="SignalP"/>
    </source>
</evidence>
<name>A0A561UCQ7_9ACTN</name>
<dbReference type="PANTHER" id="PTHR23531">
    <property type="entry name" value="QUINOLENE RESISTANCE PROTEIN NORA"/>
    <property type="match status" value="1"/>
</dbReference>
<dbReference type="PROSITE" id="PS50850">
    <property type="entry name" value="MFS"/>
    <property type="match status" value="1"/>
</dbReference>
<evidence type="ECO:0000256" key="3">
    <source>
        <dbReference type="ARBA" id="ARBA00022989"/>
    </source>
</evidence>
<feature type="domain" description="Major facilitator superfamily (MFS) profile" evidence="7">
    <location>
        <begin position="1"/>
        <end position="375"/>
    </location>
</feature>
<dbReference type="Pfam" id="PF07690">
    <property type="entry name" value="MFS_1"/>
    <property type="match status" value="1"/>
</dbReference>
<dbReference type="Gene3D" id="1.20.1250.20">
    <property type="entry name" value="MFS general substrate transporter like domains"/>
    <property type="match status" value="1"/>
</dbReference>
<sequence>MRRLWCAVFLTYLALGATLQELPGYVGARFHGGPTAVGVAVGAAYAGTALTRPPAGWAGDAGLAQRVSFGGAALAALGAAGQWSAPDLPVLVACRFLMGVGGAAVFSGSLPWVLGGAATGHRGRVTGWFGLSMWAGMSLGPLLADAVVPAGGAAPLRYLTVALPAGAAVLIAVVRPQPAGSRSPDAGRPGGWRELVPRGVTLPGLCLGLSSYGYGMLVSLLVLYLSREHIGGEEMGLTVFSLTFLVTRAVGSPLVDRLGGVRVARVVLVIEALGLLALGSSRSALPALASTAVTGVGLGLIYPSVSAITLQRTGSRQAGVSMGAMTSFWDLGVVVAGPVGGATAGWLGYGPAFAVAAAVSLAAAGLTWAMAGGLMSRQFSTGGGEMSVAGEGWRSSR</sequence>
<comment type="caution">
    <text evidence="8">The sequence shown here is derived from an EMBL/GenBank/DDBJ whole genome shotgun (WGS) entry which is preliminary data.</text>
</comment>
<feature type="transmembrane region" description="Helical" evidence="5">
    <location>
        <begin position="328"/>
        <end position="347"/>
    </location>
</feature>
<feature type="transmembrane region" description="Helical" evidence="5">
    <location>
        <begin position="90"/>
        <end position="113"/>
    </location>
</feature>
<feature type="signal peptide" evidence="6">
    <location>
        <begin position="1"/>
        <end position="19"/>
    </location>
</feature>
<dbReference type="GO" id="GO:0022857">
    <property type="term" value="F:transmembrane transporter activity"/>
    <property type="evidence" value="ECO:0007669"/>
    <property type="project" value="InterPro"/>
</dbReference>
<keyword evidence="4 5" id="KW-0472">Membrane</keyword>
<feature type="transmembrane region" description="Helical" evidence="5">
    <location>
        <begin position="195"/>
        <end position="215"/>
    </location>
</feature>
<dbReference type="InterPro" id="IPR011701">
    <property type="entry name" value="MFS"/>
</dbReference>
<evidence type="ECO:0000313" key="9">
    <source>
        <dbReference type="Proteomes" id="UP000317940"/>
    </source>
</evidence>